<proteinExistence type="inferred from homology"/>
<name>A0A2U2BZZ4_9BACT</name>
<dbReference type="CDD" id="cd18787">
    <property type="entry name" value="SF2_C_DEAD"/>
    <property type="match status" value="1"/>
</dbReference>
<evidence type="ECO:0000256" key="1">
    <source>
        <dbReference type="ARBA" id="ARBA00022741"/>
    </source>
</evidence>
<dbReference type="PROSITE" id="PS51192">
    <property type="entry name" value="HELICASE_ATP_BIND_1"/>
    <property type="match status" value="1"/>
</dbReference>
<dbReference type="Pfam" id="PF00270">
    <property type="entry name" value="DEAD"/>
    <property type="match status" value="1"/>
</dbReference>
<dbReference type="GO" id="GO:0003676">
    <property type="term" value="F:nucleic acid binding"/>
    <property type="evidence" value="ECO:0007669"/>
    <property type="project" value="InterPro"/>
</dbReference>
<dbReference type="SMART" id="SM00487">
    <property type="entry name" value="DEXDc"/>
    <property type="match status" value="1"/>
</dbReference>
<dbReference type="InterPro" id="IPR027417">
    <property type="entry name" value="P-loop_NTPase"/>
</dbReference>
<organism evidence="10 11">
    <name type="scientific">Aliarcobacter skirrowii</name>
    <dbReference type="NCBI Taxonomy" id="28200"/>
    <lineage>
        <taxon>Bacteria</taxon>
        <taxon>Pseudomonadati</taxon>
        <taxon>Campylobacterota</taxon>
        <taxon>Epsilonproteobacteria</taxon>
        <taxon>Campylobacterales</taxon>
        <taxon>Arcobacteraceae</taxon>
        <taxon>Aliarcobacter</taxon>
    </lineage>
</organism>
<dbReference type="EMBL" id="QEYI01000005">
    <property type="protein sequence ID" value="PWE20995.1"/>
    <property type="molecule type" value="Genomic_DNA"/>
</dbReference>
<evidence type="ECO:0000259" key="8">
    <source>
        <dbReference type="PROSITE" id="PS51193"/>
    </source>
</evidence>
<dbReference type="PANTHER" id="PTHR47959:SF13">
    <property type="entry name" value="ATP-DEPENDENT RNA HELICASE RHLE"/>
    <property type="match status" value="1"/>
</dbReference>
<evidence type="ECO:0000256" key="6">
    <source>
        <dbReference type="SAM" id="MobiDB-lite"/>
    </source>
</evidence>
<evidence type="ECO:0000313" key="11">
    <source>
        <dbReference type="Proteomes" id="UP000245014"/>
    </source>
</evidence>
<feature type="domain" description="Helicase ATP-binding" evidence="7">
    <location>
        <begin position="6"/>
        <end position="181"/>
    </location>
</feature>
<feature type="compositionally biased region" description="Basic residues" evidence="6">
    <location>
        <begin position="354"/>
        <end position="364"/>
    </location>
</feature>
<dbReference type="PROSITE" id="PS51193">
    <property type="entry name" value="HELICASE_ATP_BIND_2"/>
    <property type="match status" value="1"/>
</dbReference>
<dbReference type="STRING" id="28200.GCA_001572935_01370"/>
<reference evidence="10 11" key="1">
    <citation type="submission" date="2018-05" db="EMBL/GenBank/DDBJ databases">
        <title>Antimicrobial susceptibility testing and genomic analysis of Arcobacter skirrowii strains and one Arcobacter butzleri isolated from German poultry farms.</title>
        <authorList>
            <person name="Haenel I."/>
            <person name="Hotzel H."/>
            <person name="Tomaso H."/>
            <person name="Busch A."/>
        </authorList>
    </citation>
    <scope>NUCLEOTIDE SEQUENCE [LARGE SCALE GENOMIC DNA]</scope>
    <source>
        <strain evidence="11">v</strain>
    </source>
</reference>
<comment type="caution">
    <text evidence="10">The sequence shown here is derived from an EMBL/GenBank/DDBJ whole genome shotgun (WGS) entry which is preliminary data.</text>
</comment>
<dbReference type="CDD" id="cd00268">
    <property type="entry name" value="DEADc"/>
    <property type="match status" value="1"/>
</dbReference>
<dbReference type="GO" id="GO:0005524">
    <property type="term" value="F:ATP binding"/>
    <property type="evidence" value="ECO:0007669"/>
    <property type="project" value="UniProtKB-KW"/>
</dbReference>
<dbReference type="Gene3D" id="3.40.50.300">
    <property type="entry name" value="P-loop containing nucleotide triphosphate hydrolases"/>
    <property type="match status" value="2"/>
</dbReference>
<feature type="region of interest" description="Disordered" evidence="6">
    <location>
        <begin position="352"/>
        <end position="395"/>
    </location>
</feature>
<dbReference type="PROSITE" id="PS51194">
    <property type="entry name" value="HELICASE_CTER"/>
    <property type="match status" value="1"/>
</dbReference>
<evidence type="ECO:0000256" key="4">
    <source>
        <dbReference type="ARBA" id="ARBA00022840"/>
    </source>
</evidence>
<comment type="similarity">
    <text evidence="5">Belongs to the DEAD box helicase family.</text>
</comment>
<dbReference type="AlphaFoldDB" id="A0A2U2BZZ4"/>
<gene>
    <name evidence="10" type="ORF">DF188_06895</name>
</gene>
<keyword evidence="1" id="KW-0547">Nucleotide-binding</keyword>
<protein>
    <submittedName>
        <fullName evidence="10">RNA helicase</fullName>
    </submittedName>
</protein>
<sequence length="395" mass="44153">MQEKAIPIARKGRDIIGISQSGTGKSCAFILPILESILKDQELGKNRVLRALIIAPTRELAKQIVKSIENYSKYMDVKTVSILGGESKNLQAKKLSNGVDIAVATAGRLLEHIKENSINLSSVTKVVIDELDVMLDMGFLKDLEQILPYIGKNRQISMFSATINSTVKTLAKQFLSDPVVIEVTTQRSNVKNITHEAILVDEDRKLEALSYFIGSKNISQTLVFVNQKSQADTLVENLNLDGLKAACIHGDVRQSTRALALRKFKEKELRVLVATDIVARGIDIENLPCVINFALPQSIDDFTHRVGRTGRAGNDGLAITFLSVKDYKFFADIEKELILSVKRYELEGFATKEKKPRVKSKQQKSIKDKKFEAKKREEKVKKPKKTKSKKVTKRG</sequence>
<dbReference type="PANTHER" id="PTHR47959">
    <property type="entry name" value="ATP-DEPENDENT RNA HELICASE RHLE-RELATED"/>
    <property type="match status" value="1"/>
</dbReference>
<evidence type="ECO:0000259" key="9">
    <source>
        <dbReference type="PROSITE" id="PS51194"/>
    </source>
</evidence>
<keyword evidence="3 10" id="KW-0347">Helicase</keyword>
<evidence type="ECO:0000256" key="2">
    <source>
        <dbReference type="ARBA" id="ARBA00022801"/>
    </source>
</evidence>
<accession>A0A2U2BZZ4</accession>
<dbReference type="GO" id="GO:0005829">
    <property type="term" value="C:cytosol"/>
    <property type="evidence" value="ECO:0007669"/>
    <property type="project" value="TreeGrafter"/>
</dbReference>
<dbReference type="GO" id="GO:0016787">
    <property type="term" value="F:hydrolase activity"/>
    <property type="evidence" value="ECO:0007669"/>
    <property type="project" value="UniProtKB-KW"/>
</dbReference>
<keyword evidence="2" id="KW-0378">Hydrolase</keyword>
<dbReference type="Proteomes" id="UP000245014">
    <property type="component" value="Unassembled WGS sequence"/>
</dbReference>
<dbReference type="InterPro" id="IPR011545">
    <property type="entry name" value="DEAD/DEAH_box_helicase_dom"/>
</dbReference>
<evidence type="ECO:0000313" key="10">
    <source>
        <dbReference type="EMBL" id="PWE20995.1"/>
    </source>
</evidence>
<dbReference type="GO" id="GO:0003724">
    <property type="term" value="F:RNA helicase activity"/>
    <property type="evidence" value="ECO:0007669"/>
    <property type="project" value="TreeGrafter"/>
</dbReference>
<dbReference type="InterPro" id="IPR050079">
    <property type="entry name" value="DEAD_box_RNA_helicase"/>
</dbReference>
<feature type="domain" description="Helicase ATP-binding" evidence="8">
    <location>
        <begin position="1"/>
        <end position="268"/>
    </location>
</feature>
<dbReference type="SMART" id="SM00490">
    <property type="entry name" value="HELICc"/>
    <property type="match status" value="1"/>
</dbReference>
<feature type="compositionally biased region" description="Basic and acidic residues" evidence="6">
    <location>
        <begin position="365"/>
        <end position="380"/>
    </location>
</feature>
<evidence type="ECO:0000256" key="3">
    <source>
        <dbReference type="ARBA" id="ARBA00022806"/>
    </source>
</evidence>
<evidence type="ECO:0000256" key="5">
    <source>
        <dbReference type="ARBA" id="ARBA00038437"/>
    </source>
</evidence>
<dbReference type="InterPro" id="IPR014001">
    <property type="entry name" value="Helicase_ATP-bd"/>
</dbReference>
<dbReference type="SUPFAM" id="SSF52540">
    <property type="entry name" value="P-loop containing nucleoside triphosphate hydrolases"/>
    <property type="match status" value="1"/>
</dbReference>
<feature type="compositionally biased region" description="Basic residues" evidence="6">
    <location>
        <begin position="381"/>
        <end position="395"/>
    </location>
</feature>
<dbReference type="InterPro" id="IPR044742">
    <property type="entry name" value="DEAD/DEAH_RhlB"/>
</dbReference>
<dbReference type="InterPro" id="IPR014013">
    <property type="entry name" value="Helic_SF1/SF2_ATP-bd_DinG/Rad3"/>
</dbReference>
<feature type="domain" description="Helicase C-terminal" evidence="9">
    <location>
        <begin position="205"/>
        <end position="357"/>
    </location>
</feature>
<dbReference type="InterPro" id="IPR001650">
    <property type="entry name" value="Helicase_C-like"/>
</dbReference>
<evidence type="ECO:0000259" key="7">
    <source>
        <dbReference type="PROSITE" id="PS51192"/>
    </source>
</evidence>
<dbReference type="Pfam" id="PF00271">
    <property type="entry name" value="Helicase_C"/>
    <property type="match status" value="1"/>
</dbReference>
<keyword evidence="4" id="KW-0067">ATP-binding</keyword>